<accession>A0AAD6SUH8</accession>
<dbReference type="PANTHER" id="PTHR31681:SF3">
    <property type="entry name" value="OS04G0690100 PROTEIN"/>
    <property type="match status" value="1"/>
</dbReference>
<comment type="caution">
    <text evidence="1">The sequence shown here is derived from an EMBL/GenBank/DDBJ whole genome shotgun (WGS) entry which is preliminary data.</text>
</comment>
<dbReference type="PANTHER" id="PTHR31681">
    <property type="entry name" value="C2H2-LIKE ZINC FINGER PROTEIN"/>
    <property type="match status" value="1"/>
</dbReference>
<evidence type="ECO:0000313" key="1">
    <source>
        <dbReference type="EMBL" id="KAJ7034309.1"/>
    </source>
</evidence>
<organism evidence="1 2">
    <name type="scientific">Mycena alexandri</name>
    <dbReference type="NCBI Taxonomy" id="1745969"/>
    <lineage>
        <taxon>Eukaryota</taxon>
        <taxon>Fungi</taxon>
        <taxon>Dikarya</taxon>
        <taxon>Basidiomycota</taxon>
        <taxon>Agaricomycotina</taxon>
        <taxon>Agaricomycetes</taxon>
        <taxon>Agaricomycetidae</taxon>
        <taxon>Agaricales</taxon>
        <taxon>Marasmiineae</taxon>
        <taxon>Mycenaceae</taxon>
        <taxon>Mycena</taxon>
    </lineage>
</organism>
<name>A0AAD6SUH8_9AGAR</name>
<dbReference type="SUPFAM" id="SSF56399">
    <property type="entry name" value="ADP-ribosylation"/>
    <property type="match status" value="1"/>
</dbReference>
<protein>
    <recommendedName>
        <fullName evidence="3">PARP catalytic domain-containing protein</fullName>
    </recommendedName>
</protein>
<keyword evidence="2" id="KW-1185">Reference proteome</keyword>
<gene>
    <name evidence="1" type="ORF">C8F04DRAFT_1102200</name>
</gene>
<dbReference type="Gene3D" id="3.90.228.10">
    <property type="match status" value="1"/>
</dbReference>
<sequence>MSITPNNICLQCKKRKKRVEYQFCSPQCTKDAAARAPKLLKIPETHVMYKNVYETFCSKWTENVPPTISSIYLITWSANLRSSFDGYRDMVQSRTGKKECKRFRSEKRACNLGEPGSLALCQRPDCHLCKAIRTGFQSSLQYKRSIRGPDGLRLGRGIYTTPSSSKAYQYAVNIGSANGSNMKAVLSTRIVLGDPFQTKHEDPSLYEPPSGYQSVKGVTGKNSEFLDQEDVVYHEDAIRPAYLIMLKD</sequence>
<proteinExistence type="predicted"/>
<dbReference type="Proteomes" id="UP001218188">
    <property type="component" value="Unassembled WGS sequence"/>
</dbReference>
<reference evidence="1" key="1">
    <citation type="submission" date="2023-03" db="EMBL/GenBank/DDBJ databases">
        <title>Massive genome expansion in bonnet fungi (Mycena s.s.) driven by repeated elements and novel gene families across ecological guilds.</title>
        <authorList>
            <consortium name="Lawrence Berkeley National Laboratory"/>
            <person name="Harder C.B."/>
            <person name="Miyauchi S."/>
            <person name="Viragh M."/>
            <person name="Kuo A."/>
            <person name="Thoen E."/>
            <person name="Andreopoulos B."/>
            <person name="Lu D."/>
            <person name="Skrede I."/>
            <person name="Drula E."/>
            <person name="Henrissat B."/>
            <person name="Morin E."/>
            <person name="Kohler A."/>
            <person name="Barry K."/>
            <person name="LaButti K."/>
            <person name="Morin E."/>
            <person name="Salamov A."/>
            <person name="Lipzen A."/>
            <person name="Mereny Z."/>
            <person name="Hegedus B."/>
            <person name="Baldrian P."/>
            <person name="Stursova M."/>
            <person name="Weitz H."/>
            <person name="Taylor A."/>
            <person name="Grigoriev I.V."/>
            <person name="Nagy L.G."/>
            <person name="Martin F."/>
            <person name="Kauserud H."/>
        </authorList>
    </citation>
    <scope>NUCLEOTIDE SEQUENCE</scope>
    <source>
        <strain evidence="1">CBHHK200</strain>
    </source>
</reference>
<evidence type="ECO:0008006" key="3">
    <source>
        <dbReference type="Google" id="ProtNLM"/>
    </source>
</evidence>
<dbReference type="AlphaFoldDB" id="A0AAD6SUH8"/>
<evidence type="ECO:0000313" key="2">
    <source>
        <dbReference type="Proteomes" id="UP001218188"/>
    </source>
</evidence>
<dbReference type="EMBL" id="JARJCM010000058">
    <property type="protein sequence ID" value="KAJ7034309.1"/>
    <property type="molecule type" value="Genomic_DNA"/>
</dbReference>